<evidence type="ECO:0000256" key="1">
    <source>
        <dbReference type="SAM" id="MobiDB-lite"/>
    </source>
</evidence>
<evidence type="ECO:0000313" key="4">
    <source>
        <dbReference type="Proteomes" id="UP000886998"/>
    </source>
</evidence>
<organism evidence="3 4">
    <name type="scientific">Trichonephila inaurata madagascariensis</name>
    <dbReference type="NCBI Taxonomy" id="2747483"/>
    <lineage>
        <taxon>Eukaryota</taxon>
        <taxon>Metazoa</taxon>
        <taxon>Ecdysozoa</taxon>
        <taxon>Arthropoda</taxon>
        <taxon>Chelicerata</taxon>
        <taxon>Arachnida</taxon>
        <taxon>Araneae</taxon>
        <taxon>Araneomorphae</taxon>
        <taxon>Entelegynae</taxon>
        <taxon>Araneoidea</taxon>
        <taxon>Nephilidae</taxon>
        <taxon>Trichonephila</taxon>
        <taxon>Trichonephila inaurata</taxon>
    </lineage>
</organism>
<dbReference type="AlphaFoldDB" id="A0A8X6IPI6"/>
<evidence type="ECO:0000313" key="3">
    <source>
        <dbReference type="EMBL" id="GFS53647.1"/>
    </source>
</evidence>
<protein>
    <submittedName>
        <fullName evidence="3">Uncharacterized protein</fullName>
    </submittedName>
</protein>
<sequence>MILRGGGYYLGVPRESGDLLRDLIFTERGDVVYLTVTSSKTDSLQLTFTSVSQDDFNATATNITLIHHGGASDHTALIDFVILPLVTIATVIIIVGLVAFIIRKKRLDKLRHHLMPLYSFDPAEEGEDWEAELLEEGTDHQHRAKTTRPSEQPQLSFRSNL</sequence>
<feature type="region of interest" description="Disordered" evidence="1">
    <location>
        <begin position="134"/>
        <end position="161"/>
    </location>
</feature>
<dbReference type="PANTHER" id="PTHR15868:SF0">
    <property type="entry name" value="SIMILAR TO RIKEN CDNA 6430571L13 GENE_ SIMILAR TO G20 PROTEIN"/>
    <property type="match status" value="1"/>
</dbReference>
<reference evidence="3" key="1">
    <citation type="submission" date="2020-08" db="EMBL/GenBank/DDBJ databases">
        <title>Multicomponent nature underlies the extraordinary mechanical properties of spider dragline silk.</title>
        <authorList>
            <person name="Kono N."/>
            <person name="Nakamura H."/>
            <person name="Mori M."/>
            <person name="Yoshida Y."/>
            <person name="Ohtoshi R."/>
            <person name="Malay A.D."/>
            <person name="Moran D.A.P."/>
            <person name="Tomita M."/>
            <person name="Numata K."/>
            <person name="Arakawa K."/>
        </authorList>
    </citation>
    <scope>NUCLEOTIDE SEQUENCE</scope>
</reference>
<keyword evidence="2" id="KW-0812">Transmembrane</keyword>
<dbReference type="EMBL" id="BMAV01026825">
    <property type="protein sequence ID" value="GFS53647.1"/>
    <property type="molecule type" value="Genomic_DNA"/>
</dbReference>
<comment type="caution">
    <text evidence="3">The sequence shown here is derived from an EMBL/GenBank/DDBJ whole genome shotgun (WGS) entry which is preliminary data.</text>
</comment>
<dbReference type="OrthoDB" id="6381603at2759"/>
<dbReference type="PANTHER" id="PTHR15868">
    <property type="entry name" value="SIMILAR TO RIKEN CDNA 6430571L13 GENE, SIMILAR TO G20 PROTEIN"/>
    <property type="match status" value="1"/>
</dbReference>
<gene>
    <name evidence="3" type="ORF">TNIN_494381</name>
</gene>
<proteinExistence type="predicted"/>
<keyword evidence="4" id="KW-1185">Reference proteome</keyword>
<name>A0A8X6IPI6_9ARAC</name>
<keyword evidence="2" id="KW-0472">Membrane</keyword>
<dbReference type="InterPro" id="IPR042351">
    <property type="entry name" value="C3orf18-like"/>
</dbReference>
<dbReference type="Proteomes" id="UP000886998">
    <property type="component" value="Unassembled WGS sequence"/>
</dbReference>
<feature type="transmembrane region" description="Helical" evidence="2">
    <location>
        <begin position="80"/>
        <end position="102"/>
    </location>
</feature>
<accession>A0A8X6IPI6</accession>
<evidence type="ECO:0000256" key="2">
    <source>
        <dbReference type="SAM" id="Phobius"/>
    </source>
</evidence>
<keyword evidence="2" id="KW-1133">Transmembrane helix</keyword>
<feature type="compositionally biased region" description="Polar residues" evidence="1">
    <location>
        <begin position="147"/>
        <end position="161"/>
    </location>
</feature>